<accession>A0ABT7C2W5</accession>
<evidence type="ECO:0000313" key="2">
    <source>
        <dbReference type="Proteomes" id="UP001232992"/>
    </source>
</evidence>
<name>A0ABT7C2W5_9CYAN</name>
<comment type="caution">
    <text evidence="1">The sequence shown here is derived from an EMBL/GenBank/DDBJ whole genome shotgun (WGS) entry which is preliminary data.</text>
</comment>
<dbReference type="Proteomes" id="UP001232992">
    <property type="component" value="Unassembled WGS sequence"/>
</dbReference>
<evidence type="ECO:0000313" key="1">
    <source>
        <dbReference type="EMBL" id="MDJ1185630.1"/>
    </source>
</evidence>
<dbReference type="RefSeq" id="WP_283760270.1">
    <property type="nucleotide sequence ID" value="NZ_JAQOSQ010000042.1"/>
</dbReference>
<keyword evidence="2" id="KW-1185">Reference proteome</keyword>
<reference evidence="1 2" key="1">
    <citation type="submission" date="2023-01" db="EMBL/GenBank/DDBJ databases">
        <title>Novel diversity within Roseofilum (Cyanobacteria; Desertifilaceae) from marine benthic mats with descriptions of four novel species.</title>
        <authorList>
            <person name="Wang Y."/>
            <person name="Berthold D.E."/>
            <person name="Hu J."/>
            <person name="Lefler F.W."/>
            <person name="Laughinghouse H.D. IV."/>
        </authorList>
    </citation>
    <scope>NUCLEOTIDE SEQUENCE [LARGE SCALE GENOMIC DNA]</scope>
    <source>
        <strain evidence="1 2">BLCC-M143</strain>
    </source>
</reference>
<organism evidence="1 2">
    <name type="scientific">Roseofilum casamattae BLCC-M143</name>
    <dbReference type="NCBI Taxonomy" id="3022442"/>
    <lineage>
        <taxon>Bacteria</taxon>
        <taxon>Bacillati</taxon>
        <taxon>Cyanobacteriota</taxon>
        <taxon>Cyanophyceae</taxon>
        <taxon>Desertifilales</taxon>
        <taxon>Desertifilaceae</taxon>
        <taxon>Roseofilum</taxon>
        <taxon>Roseofilum casamattae</taxon>
    </lineage>
</organism>
<protein>
    <submittedName>
        <fullName evidence="1">Uncharacterized protein</fullName>
    </submittedName>
</protein>
<gene>
    <name evidence="1" type="ORF">PMH09_20820</name>
</gene>
<dbReference type="EMBL" id="JAQOSQ010000042">
    <property type="protein sequence ID" value="MDJ1185630.1"/>
    <property type="molecule type" value="Genomic_DNA"/>
</dbReference>
<proteinExistence type="predicted"/>
<sequence>MAGQGDRDQMLHLSLMTDVLHETIRIRERSQEDYNRKWRSRSHLSLI</sequence>